<comment type="caution">
    <text evidence="2">The sequence shown here is derived from an EMBL/GenBank/DDBJ whole genome shotgun (WGS) entry which is preliminary data.</text>
</comment>
<dbReference type="PANTHER" id="PTHR12245:SF13">
    <property type="entry name" value="B30.2_SPRY DOMAIN-CONTAINING PROTEIN"/>
    <property type="match status" value="1"/>
</dbReference>
<dbReference type="GO" id="GO:0019005">
    <property type="term" value="C:SCF ubiquitin ligase complex"/>
    <property type="evidence" value="ECO:0007669"/>
    <property type="project" value="TreeGrafter"/>
</dbReference>
<feature type="non-terminal residue" evidence="2">
    <location>
        <position position="1"/>
    </location>
</feature>
<organism evidence="2 3">
    <name type="scientific">Scyliorhinus torazame</name>
    <name type="common">Cloudy catshark</name>
    <name type="synonym">Catulus torazame</name>
    <dbReference type="NCBI Taxonomy" id="75743"/>
    <lineage>
        <taxon>Eukaryota</taxon>
        <taxon>Metazoa</taxon>
        <taxon>Chordata</taxon>
        <taxon>Craniata</taxon>
        <taxon>Vertebrata</taxon>
        <taxon>Chondrichthyes</taxon>
        <taxon>Elasmobranchii</taxon>
        <taxon>Galeomorphii</taxon>
        <taxon>Galeoidea</taxon>
        <taxon>Carcharhiniformes</taxon>
        <taxon>Scyliorhinidae</taxon>
        <taxon>Scyliorhinus</taxon>
    </lineage>
</organism>
<dbReference type="InterPro" id="IPR013320">
    <property type="entry name" value="ConA-like_dom_sf"/>
</dbReference>
<gene>
    <name evidence="2" type="ORF">scyTo_0022262</name>
</gene>
<dbReference type="AlphaFoldDB" id="A0A401Q9E9"/>
<reference evidence="2 3" key="1">
    <citation type="journal article" date="2018" name="Nat. Ecol. Evol.">
        <title>Shark genomes provide insights into elasmobranch evolution and the origin of vertebrates.</title>
        <authorList>
            <person name="Hara Y"/>
            <person name="Yamaguchi K"/>
            <person name="Onimaru K"/>
            <person name="Kadota M"/>
            <person name="Koyanagi M"/>
            <person name="Keeley SD"/>
            <person name="Tatsumi K"/>
            <person name="Tanaka K"/>
            <person name="Motone F"/>
            <person name="Kageyama Y"/>
            <person name="Nozu R"/>
            <person name="Adachi N"/>
            <person name="Nishimura O"/>
            <person name="Nakagawa R"/>
            <person name="Tanegashima C"/>
            <person name="Kiyatake I"/>
            <person name="Matsumoto R"/>
            <person name="Murakumo K"/>
            <person name="Nishida K"/>
            <person name="Terakita A"/>
            <person name="Kuratani S"/>
            <person name="Sato K"/>
            <person name="Hyodo S Kuraku.S."/>
        </authorList>
    </citation>
    <scope>NUCLEOTIDE SEQUENCE [LARGE SCALE GENOMIC DNA]</scope>
</reference>
<dbReference type="EMBL" id="BFAA01021856">
    <property type="protein sequence ID" value="GCB81991.1"/>
    <property type="molecule type" value="Genomic_DNA"/>
</dbReference>
<dbReference type="OrthoDB" id="239701at2759"/>
<dbReference type="Proteomes" id="UP000288216">
    <property type="component" value="Unassembled WGS sequence"/>
</dbReference>
<sequence>NGKNRRIVETQLGDFLVFLRRVISFKNVQSNIVSVKWIDPLLLIATRMHETGVPLVRNLRTKLLALHILESLLPACFEPNQIKETLEGLFSSLSACMWEMPLALSKKEKEAGKANETDNKEDDSIPIKEFSFDPDKMVCSVMESGNVLSHGAGGKGYGLATTAITSGCFQWKFYITRENKGNEGTCVGVSRWPIRDFNHRTTSDMWLYRAYSGNLYHSGEQSCILPSYTQGDCITCVLDVEARTISFGKNGE</sequence>
<dbReference type="Gene3D" id="2.60.120.920">
    <property type="match status" value="1"/>
</dbReference>
<dbReference type="GO" id="GO:0043161">
    <property type="term" value="P:proteasome-mediated ubiquitin-dependent protein catabolic process"/>
    <property type="evidence" value="ECO:0007669"/>
    <property type="project" value="TreeGrafter"/>
</dbReference>
<keyword evidence="3" id="KW-1185">Reference proteome</keyword>
<dbReference type="Pfam" id="PF00622">
    <property type="entry name" value="SPRY"/>
    <property type="match status" value="1"/>
</dbReference>
<dbReference type="PROSITE" id="PS50188">
    <property type="entry name" value="B302_SPRY"/>
    <property type="match status" value="1"/>
</dbReference>
<evidence type="ECO:0000313" key="2">
    <source>
        <dbReference type="EMBL" id="GCB81991.1"/>
    </source>
</evidence>
<dbReference type="InterPro" id="IPR003877">
    <property type="entry name" value="SPRY_dom"/>
</dbReference>
<dbReference type="InterPro" id="IPR050672">
    <property type="entry name" value="FBXO45-Fsn/SPSB_families"/>
</dbReference>
<dbReference type="InterPro" id="IPR001870">
    <property type="entry name" value="B30.2/SPRY"/>
</dbReference>
<dbReference type="STRING" id="75743.A0A401Q9E9"/>
<name>A0A401Q9E9_SCYTO</name>
<feature type="domain" description="B30.2/SPRY" evidence="1">
    <location>
        <begin position="99"/>
        <end position="252"/>
    </location>
</feature>
<accession>A0A401Q9E9</accession>
<protein>
    <recommendedName>
        <fullName evidence="1">B30.2/SPRY domain-containing protein</fullName>
    </recommendedName>
</protein>
<feature type="non-terminal residue" evidence="2">
    <location>
        <position position="252"/>
    </location>
</feature>
<dbReference type="SUPFAM" id="SSF49899">
    <property type="entry name" value="Concanavalin A-like lectins/glucanases"/>
    <property type="match status" value="1"/>
</dbReference>
<dbReference type="InterPro" id="IPR043136">
    <property type="entry name" value="B30.2/SPRY_sf"/>
</dbReference>
<evidence type="ECO:0000259" key="1">
    <source>
        <dbReference type="PROSITE" id="PS50188"/>
    </source>
</evidence>
<proteinExistence type="predicted"/>
<dbReference type="FunFam" id="2.60.120.920:FF:000015">
    <property type="entry name" value="LOW QUALITY PROTEIN: probable E3 ubiquitin-protein ligase HERC1"/>
    <property type="match status" value="1"/>
</dbReference>
<evidence type="ECO:0000313" key="3">
    <source>
        <dbReference type="Proteomes" id="UP000288216"/>
    </source>
</evidence>
<dbReference type="GO" id="GO:0016567">
    <property type="term" value="P:protein ubiquitination"/>
    <property type="evidence" value="ECO:0007669"/>
    <property type="project" value="UniProtKB-ARBA"/>
</dbReference>
<dbReference type="PANTHER" id="PTHR12245">
    <property type="entry name" value="SPRY DOMAIN CONTAINING SOCS BOX PROTEIN"/>
    <property type="match status" value="1"/>
</dbReference>